<organism evidence="9">
    <name type="scientific">Lygus hesperus</name>
    <name type="common">Western plant bug</name>
    <dbReference type="NCBI Taxonomy" id="30085"/>
    <lineage>
        <taxon>Eukaryota</taxon>
        <taxon>Metazoa</taxon>
        <taxon>Ecdysozoa</taxon>
        <taxon>Arthropoda</taxon>
        <taxon>Hexapoda</taxon>
        <taxon>Insecta</taxon>
        <taxon>Pterygota</taxon>
        <taxon>Neoptera</taxon>
        <taxon>Paraneoptera</taxon>
        <taxon>Hemiptera</taxon>
        <taxon>Heteroptera</taxon>
        <taxon>Panheteroptera</taxon>
        <taxon>Cimicomorpha</taxon>
        <taxon>Miridae</taxon>
        <taxon>Mirini</taxon>
        <taxon>Lygus</taxon>
    </lineage>
</organism>
<evidence type="ECO:0000256" key="1">
    <source>
        <dbReference type="ARBA" id="ARBA00001968"/>
    </source>
</evidence>
<dbReference type="PANTHER" id="PTHR23080">
    <property type="entry name" value="THAP DOMAIN PROTEIN"/>
    <property type="match status" value="1"/>
</dbReference>
<evidence type="ECO:0000259" key="8">
    <source>
        <dbReference type="PROSITE" id="PS50950"/>
    </source>
</evidence>
<dbReference type="InterPro" id="IPR027805">
    <property type="entry name" value="Transposase_HTH_dom"/>
</dbReference>
<dbReference type="SMART" id="SM00980">
    <property type="entry name" value="THAP"/>
    <property type="match status" value="1"/>
</dbReference>
<keyword evidence="5 6" id="KW-0238">DNA-binding</keyword>
<evidence type="ECO:0000256" key="4">
    <source>
        <dbReference type="ARBA" id="ARBA00022833"/>
    </source>
</evidence>
<keyword evidence="4" id="KW-0862">Zinc</keyword>
<keyword evidence="2" id="KW-0479">Metal-binding</keyword>
<comment type="cofactor">
    <cofactor evidence="1">
        <name>a divalent metal cation</name>
        <dbReference type="ChEBI" id="CHEBI:60240"/>
    </cofactor>
</comment>
<dbReference type="PANTHER" id="PTHR23080:SF143">
    <property type="entry name" value="SI:DKEY-56D12.4"/>
    <property type="match status" value="1"/>
</dbReference>
<dbReference type="EMBL" id="GDHC01009737">
    <property type="protein sequence ID" value="JAQ08892.1"/>
    <property type="molecule type" value="Transcribed_RNA"/>
</dbReference>
<evidence type="ECO:0000256" key="5">
    <source>
        <dbReference type="ARBA" id="ARBA00023125"/>
    </source>
</evidence>
<feature type="domain" description="THAP-type" evidence="8">
    <location>
        <begin position="30"/>
        <end position="115"/>
    </location>
</feature>
<dbReference type="SUPFAM" id="SSF57716">
    <property type="entry name" value="Glucocorticoid receptor-like (DNA-binding domain)"/>
    <property type="match status" value="1"/>
</dbReference>
<name>A0A146LQ62_LYGHE</name>
<evidence type="ECO:0000256" key="3">
    <source>
        <dbReference type="ARBA" id="ARBA00022771"/>
    </source>
</evidence>
<dbReference type="Pfam" id="PF05485">
    <property type="entry name" value="THAP"/>
    <property type="match status" value="1"/>
</dbReference>
<dbReference type="InterPro" id="IPR006612">
    <property type="entry name" value="THAP_Znf"/>
</dbReference>
<evidence type="ECO:0000256" key="2">
    <source>
        <dbReference type="ARBA" id="ARBA00022723"/>
    </source>
</evidence>
<dbReference type="Pfam" id="PF13613">
    <property type="entry name" value="HTH_Tnp_4"/>
    <property type="match status" value="1"/>
</dbReference>
<dbReference type="GO" id="GO:0008270">
    <property type="term" value="F:zinc ion binding"/>
    <property type="evidence" value="ECO:0007669"/>
    <property type="project" value="UniProtKB-KW"/>
</dbReference>
<reference evidence="9" key="1">
    <citation type="journal article" date="2016" name="Gigascience">
        <title>De novo construction of an expanded transcriptome assembly for the western tarnished plant bug, Lygus hesperus.</title>
        <authorList>
            <person name="Tassone E.E."/>
            <person name="Geib S.M."/>
            <person name="Hall B."/>
            <person name="Fabrick J.A."/>
            <person name="Brent C.S."/>
            <person name="Hull J.J."/>
        </authorList>
    </citation>
    <scope>NUCLEOTIDE SEQUENCE</scope>
</reference>
<dbReference type="InterPro" id="IPR027806">
    <property type="entry name" value="HARBI1_dom"/>
</dbReference>
<dbReference type="AlphaFoldDB" id="A0A146LQ62"/>
<proteinExistence type="predicted"/>
<dbReference type="PROSITE" id="PS50950">
    <property type="entry name" value="ZF_THAP"/>
    <property type="match status" value="1"/>
</dbReference>
<evidence type="ECO:0000256" key="7">
    <source>
        <dbReference type="SAM" id="MobiDB-lite"/>
    </source>
</evidence>
<evidence type="ECO:0000313" key="9">
    <source>
        <dbReference type="EMBL" id="JAQ08892.1"/>
    </source>
</evidence>
<protein>
    <submittedName>
        <fullName evidence="9">THAP domain-containing protein 11</fullName>
    </submittedName>
</protein>
<gene>
    <name evidence="9" type="primary">thap11_1</name>
    <name evidence="9" type="ORF">g.84606</name>
</gene>
<dbReference type="GO" id="GO:0003677">
    <property type="term" value="F:DNA binding"/>
    <property type="evidence" value="ECO:0007669"/>
    <property type="project" value="UniProtKB-UniRule"/>
</dbReference>
<sequence>LRHVLALLRQFLYRFPLFIFHISSKFDPKMSKSRCCVVGCDGRPDEANIKLSYYRFPKKPHESERKNQWIKAVNRKNPDGTLWQPRMESRICSKHFVGGKVSNCQSHPAYYPSIFPGMYKRKEVNEQAALCRFERAKRRSSSKNQFTTNRSEHIEDEGVSTSGNSMLIEDVQVSTSSVSTQVHFDSPHESAKFEFFACQEDDGFSTYCCIVDPIRVTAQKKDANCGTENDLQVCKGGFHGFDSVRGKEDVLKYLTGTSCTTFALLLSFLSSNAFRALSDADSLLLFLMKMKLGLPFTCLGAFFNVHRTTAMRIFLSLLGTISKKTDYYISWPSKHGISTSLPLAFKNQFENTRVIVDSTEMETEKPPNVEQREYMYSHHKSAYTFKFLIGVTSNGMISFKSKCYGGGRSDSQITNECGLLELLEKGDVVLANKGDHFNDSEKIIVMPPVFHDDENLVEDVAKTQSIAGVRIQVERSIQRVKLFRITNFIPHELFNYVDQIVHVSCVLANFLSPNFKKPVKRRQLETQPTPDTSGEGCTMEGLFPLTGTPS</sequence>
<feature type="non-terminal residue" evidence="9">
    <location>
        <position position="1"/>
    </location>
</feature>
<accession>A0A146LQ62</accession>
<evidence type="ECO:0000256" key="6">
    <source>
        <dbReference type="PROSITE-ProRule" id="PRU00309"/>
    </source>
</evidence>
<feature type="region of interest" description="Disordered" evidence="7">
    <location>
        <begin position="521"/>
        <end position="550"/>
    </location>
</feature>
<dbReference type="Pfam" id="PF13359">
    <property type="entry name" value="DDE_Tnp_4"/>
    <property type="match status" value="1"/>
</dbReference>
<keyword evidence="3 6" id="KW-0863">Zinc-finger</keyword>